<dbReference type="InterPro" id="IPR029442">
    <property type="entry name" value="GyrI-like"/>
</dbReference>
<dbReference type="InterPro" id="IPR009057">
    <property type="entry name" value="Homeodomain-like_sf"/>
</dbReference>
<protein>
    <submittedName>
        <fullName evidence="5">AraC family transcriptional regulator</fullName>
    </submittedName>
</protein>
<dbReference type="GO" id="GO:0003700">
    <property type="term" value="F:DNA-binding transcription factor activity"/>
    <property type="evidence" value="ECO:0007669"/>
    <property type="project" value="InterPro"/>
</dbReference>
<dbReference type="OrthoDB" id="282744at2"/>
<evidence type="ECO:0000256" key="1">
    <source>
        <dbReference type="ARBA" id="ARBA00023015"/>
    </source>
</evidence>
<dbReference type="SUPFAM" id="SSF55136">
    <property type="entry name" value="Probable bacterial effector-binding domain"/>
    <property type="match status" value="1"/>
</dbReference>
<evidence type="ECO:0000256" key="3">
    <source>
        <dbReference type="ARBA" id="ARBA00023163"/>
    </source>
</evidence>
<organism evidence="5 6">
    <name type="scientific">Bordetella trematum</name>
    <dbReference type="NCBI Taxonomy" id="123899"/>
    <lineage>
        <taxon>Bacteria</taxon>
        <taxon>Pseudomonadati</taxon>
        <taxon>Pseudomonadota</taxon>
        <taxon>Betaproteobacteria</taxon>
        <taxon>Burkholderiales</taxon>
        <taxon>Alcaligenaceae</taxon>
        <taxon>Bordetella</taxon>
    </lineage>
</organism>
<evidence type="ECO:0000313" key="6">
    <source>
        <dbReference type="Proteomes" id="UP000076825"/>
    </source>
</evidence>
<dbReference type="EMBL" id="LT546645">
    <property type="protein sequence ID" value="SAI68307.1"/>
    <property type="molecule type" value="Genomic_DNA"/>
</dbReference>
<dbReference type="STRING" id="123899.SAMEA3906487_01185"/>
<dbReference type="PROSITE" id="PS00041">
    <property type="entry name" value="HTH_ARAC_FAMILY_1"/>
    <property type="match status" value="1"/>
</dbReference>
<dbReference type="Gene3D" id="3.20.80.10">
    <property type="entry name" value="Regulatory factor, effector binding domain"/>
    <property type="match status" value="1"/>
</dbReference>
<name>A0A157SD03_9BORD</name>
<dbReference type="Proteomes" id="UP000076825">
    <property type="component" value="Chromosome 1"/>
</dbReference>
<evidence type="ECO:0000313" key="5">
    <source>
        <dbReference type="EMBL" id="SAI68307.1"/>
    </source>
</evidence>
<keyword evidence="2" id="KW-0238">DNA-binding</keyword>
<evidence type="ECO:0000259" key="4">
    <source>
        <dbReference type="PROSITE" id="PS01124"/>
    </source>
</evidence>
<dbReference type="InterPro" id="IPR010499">
    <property type="entry name" value="AraC_E-bd"/>
</dbReference>
<dbReference type="GeneID" id="56587411"/>
<dbReference type="PANTHER" id="PTHR40055:SF1">
    <property type="entry name" value="TRANSCRIPTIONAL REGULATOR YGIV-RELATED"/>
    <property type="match status" value="1"/>
</dbReference>
<dbReference type="Gene3D" id="1.10.10.60">
    <property type="entry name" value="Homeodomain-like"/>
    <property type="match status" value="2"/>
</dbReference>
<gene>
    <name evidence="5" type="primary">btr_3</name>
    <name evidence="5" type="ORF">SAMEA3906487_01185</name>
</gene>
<dbReference type="RefSeq" id="WP_063491683.1">
    <property type="nucleotide sequence ID" value="NZ_CP016340.1"/>
</dbReference>
<feature type="domain" description="HTH araC/xylS-type" evidence="4">
    <location>
        <begin position="14"/>
        <end position="112"/>
    </location>
</feature>
<sequence length="281" mass="31451">MKPSTQARYALRLDRVLRWLADHPDRTPDLHQLAGLACLSPYHFHRVYRALVGETLGETAQRMRLQRAARALSTGQDDLARVARQAGYQSAAAFSRAFGLSYGLPPGRYRQQRLLQRANKEPFMYTVHLQAFEGLRLATLEHRGDYQHIGSTFERLGMLAMSQGLVRSPTDAGPWIGVYYDDPRQVARDHLRAHAGVAIAAQVVPAAPLHALQVPAMPCAVLDYVGPYTEIDAAYDWLFSVWLPDSGKEPGDFPAFEEYVNDPKTTPAAELHTRIYLPLSD</sequence>
<dbReference type="InterPro" id="IPR018062">
    <property type="entry name" value="HTH_AraC-typ_CS"/>
</dbReference>
<dbReference type="PATRIC" id="fig|123899.6.peg.1161"/>
<dbReference type="Pfam" id="PF12833">
    <property type="entry name" value="HTH_18"/>
    <property type="match status" value="1"/>
</dbReference>
<proteinExistence type="predicted"/>
<dbReference type="eggNOG" id="COG3449">
    <property type="taxonomic scope" value="Bacteria"/>
</dbReference>
<dbReference type="GO" id="GO:0043565">
    <property type="term" value="F:sequence-specific DNA binding"/>
    <property type="evidence" value="ECO:0007669"/>
    <property type="project" value="InterPro"/>
</dbReference>
<dbReference type="InterPro" id="IPR050908">
    <property type="entry name" value="SmbC-like"/>
</dbReference>
<dbReference type="PANTHER" id="PTHR40055">
    <property type="entry name" value="TRANSCRIPTIONAL REGULATOR YGIV-RELATED"/>
    <property type="match status" value="1"/>
</dbReference>
<accession>A0A157SD03</accession>
<dbReference type="SMART" id="SM00342">
    <property type="entry name" value="HTH_ARAC"/>
    <property type="match status" value="1"/>
</dbReference>
<keyword evidence="6" id="KW-1185">Reference proteome</keyword>
<dbReference type="SMART" id="SM00871">
    <property type="entry name" value="AraC_E_bind"/>
    <property type="match status" value="1"/>
</dbReference>
<dbReference type="AlphaFoldDB" id="A0A157SD03"/>
<dbReference type="SUPFAM" id="SSF46689">
    <property type="entry name" value="Homeodomain-like"/>
    <property type="match status" value="2"/>
</dbReference>
<keyword evidence="1" id="KW-0805">Transcription regulation</keyword>
<evidence type="ECO:0000256" key="2">
    <source>
        <dbReference type="ARBA" id="ARBA00023125"/>
    </source>
</evidence>
<dbReference type="Pfam" id="PF06445">
    <property type="entry name" value="GyrI-like"/>
    <property type="match status" value="1"/>
</dbReference>
<dbReference type="PROSITE" id="PS01124">
    <property type="entry name" value="HTH_ARAC_FAMILY_2"/>
    <property type="match status" value="1"/>
</dbReference>
<keyword evidence="3" id="KW-0804">Transcription</keyword>
<dbReference type="eggNOG" id="COG2207">
    <property type="taxonomic scope" value="Bacteria"/>
</dbReference>
<dbReference type="InterPro" id="IPR011256">
    <property type="entry name" value="Reg_factor_effector_dom_sf"/>
</dbReference>
<dbReference type="KEGG" id="btrm:SAMEA390648701185"/>
<reference evidence="5 6" key="1">
    <citation type="submission" date="2016-04" db="EMBL/GenBank/DDBJ databases">
        <authorList>
            <consortium name="Pathogen Informatics"/>
        </authorList>
    </citation>
    <scope>NUCLEOTIDE SEQUENCE [LARGE SCALE GENOMIC DNA]</scope>
    <source>
        <strain evidence="5 6">H044680328</strain>
    </source>
</reference>
<dbReference type="InterPro" id="IPR018060">
    <property type="entry name" value="HTH_AraC"/>
</dbReference>